<evidence type="ECO:0000256" key="9">
    <source>
        <dbReference type="PIRNR" id="PIRNR004862"/>
    </source>
</evidence>
<evidence type="ECO:0000259" key="12">
    <source>
        <dbReference type="Pfam" id="PF08345"/>
    </source>
</evidence>
<protein>
    <recommendedName>
        <fullName evidence="9">Flagellar M-ring protein</fullName>
    </recommendedName>
</protein>
<dbReference type="PIRSF" id="PIRSF004862">
    <property type="entry name" value="FliF"/>
    <property type="match status" value="1"/>
</dbReference>
<dbReference type="NCBIfam" id="TIGR00206">
    <property type="entry name" value="fliF"/>
    <property type="match status" value="1"/>
</dbReference>
<dbReference type="Pfam" id="PF01514">
    <property type="entry name" value="YscJ_FliF"/>
    <property type="match status" value="1"/>
</dbReference>
<dbReference type="InterPro" id="IPR045851">
    <property type="entry name" value="AMP-bd_C_sf"/>
</dbReference>
<reference evidence="14" key="1">
    <citation type="submission" date="2018-05" db="EMBL/GenBank/DDBJ databases">
        <authorList>
            <person name="Strepis N."/>
        </authorList>
    </citation>
    <scope>NUCLEOTIDE SEQUENCE [LARGE SCALE GENOMIC DNA]</scope>
</reference>
<feature type="domain" description="Flagellar M-ring N-terminal" evidence="11">
    <location>
        <begin position="45"/>
        <end position="219"/>
    </location>
</feature>
<dbReference type="PANTHER" id="PTHR30046">
    <property type="entry name" value="FLAGELLAR M-RING PROTEIN"/>
    <property type="match status" value="1"/>
</dbReference>
<dbReference type="AlphaFoldDB" id="A0A383TDY4"/>
<dbReference type="GO" id="GO:0071973">
    <property type="term" value="P:bacterial-type flagellum-dependent cell motility"/>
    <property type="evidence" value="ECO:0007669"/>
    <property type="project" value="InterPro"/>
</dbReference>
<gene>
    <name evidence="13" type="ORF">TART1_0924</name>
</gene>
<keyword evidence="5 10" id="KW-0812">Transmembrane</keyword>
<comment type="function">
    <text evidence="9">The M ring may be actively involved in energy transduction.</text>
</comment>
<dbReference type="GO" id="GO:0009431">
    <property type="term" value="C:bacterial-type flagellum basal body, MS ring"/>
    <property type="evidence" value="ECO:0007669"/>
    <property type="project" value="InterPro"/>
</dbReference>
<comment type="subcellular location">
    <subcellularLocation>
        <location evidence="1 9">Bacterial flagellum basal body</location>
    </subcellularLocation>
    <subcellularLocation>
        <location evidence="2">Cell membrane</location>
        <topology evidence="2">Multi-pass membrane protein</topology>
    </subcellularLocation>
</comment>
<dbReference type="PANTHER" id="PTHR30046:SF0">
    <property type="entry name" value="FLAGELLAR M-RING PROTEIN"/>
    <property type="match status" value="1"/>
</dbReference>
<dbReference type="Pfam" id="PF08345">
    <property type="entry name" value="YscJ_FliF_C"/>
    <property type="match status" value="1"/>
</dbReference>
<dbReference type="InterPro" id="IPR013556">
    <property type="entry name" value="Flag_M-ring_C"/>
</dbReference>
<feature type="domain" description="Flagellar M-ring C-terminal" evidence="12">
    <location>
        <begin position="256"/>
        <end position="399"/>
    </location>
</feature>
<organism evidence="13 14">
    <name type="scientific">Trichococcus shcherbakoviae</name>
    <dbReference type="NCBI Taxonomy" id="2094020"/>
    <lineage>
        <taxon>Bacteria</taxon>
        <taxon>Bacillati</taxon>
        <taxon>Bacillota</taxon>
        <taxon>Bacilli</taxon>
        <taxon>Lactobacillales</taxon>
        <taxon>Carnobacteriaceae</taxon>
        <taxon>Trichococcus</taxon>
    </lineage>
</organism>
<keyword evidence="13" id="KW-0966">Cell projection</keyword>
<evidence type="ECO:0000259" key="11">
    <source>
        <dbReference type="Pfam" id="PF01514"/>
    </source>
</evidence>
<keyword evidence="13" id="KW-0282">Flagellum</keyword>
<dbReference type="GO" id="GO:0005886">
    <property type="term" value="C:plasma membrane"/>
    <property type="evidence" value="ECO:0007669"/>
    <property type="project" value="UniProtKB-SubCell"/>
</dbReference>
<dbReference type="Proteomes" id="UP000262072">
    <property type="component" value="Unassembled WGS sequence"/>
</dbReference>
<proteinExistence type="inferred from homology"/>
<dbReference type="RefSeq" id="WP_119092790.1">
    <property type="nucleotide sequence ID" value="NZ_UNRR01000012.1"/>
</dbReference>
<evidence type="ECO:0000313" key="14">
    <source>
        <dbReference type="Proteomes" id="UP000262072"/>
    </source>
</evidence>
<evidence type="ECO:0000256" key="4">
    <source>
        <dbReference type="ARBA" id="ARBA00022475"/>
    </source>
</evidence>
<dbReference type="InterPro" id="IPR000067">
    <property type="entry name" value="FlgMring_FliF"/>
</dbReference>
<evidence type="ECO:0000256" key="8">
    <source>
        <dbReference type="ARBA" id="ARBA00023143"/>
    </source>
</evidence>
<evidence type="ECO:0000256" key="5">
    <source>
        <dbReference type="ARBA" id="ARBA00022692"/>
    </source>
</evidence>
<evidence type="ECO:0000313" key="13">
    <source>
        <dbReference type="EMBL" id="SYZ78146.1"/>
    </source>
</evidence>
<evidence type="ECO:0000256" key="1">
    <source>
        <dbReference type="ARBA" id="ARBA00004117"/>
    </source>
</evidence>
<dbReference type="EMBL" id="UNRR01000012">
    <property type="protein sequence ID" value="SYZ78146.1"/>
    <property type="molecule type" value="Genomic_DNA"/>
</dbReference>
<dbReference type="OrthoDB" id="9807026at2"/>
<comment type="similarity">
    <text evidence="3 9">Belongs to the FliF family.</text>
</comment>
<keyword evidence="13" id="KW-0969">Cilium</keyword>
<keyword evidence="4" id="KW-1003">Cell membrane</keyword>
<keyword evidence="6 10" id="KW-1133">Transmembrane helix</keyword>
<dbReference type="InterPro" id="IPR043427">
    <property type="entry name" value="YscJ/FliF"/>
</dbReference>
<accession>A0A383TDY4</accession>
<evidence type="ECO:0000256" key="3">
    <source>
        <dbReference type="ARBA" id="ARBA00007971"/>
    </source>
</evidence>
<evidence type="ECO:0000256" key="6">
    <source>
        <dbReference type="ARBA" id="ARBA00022989"/>
    </source>
</evidence>
<keyword evidence="7 10" id="KW-0472">Membrane</keyword>
<evidence type="ECO:0000256" key="2">
    <source>
        <dbReference type="ARBA" id="ARBA00004651"/>
    </source>
</evidence>
<dbReference type="InterPro" id="IPR006182">
    <property type="entry name" value="FliF_N_dom"/>
</dbReference>
<evidence type="ECO:0000256" key="7">
    <source>
        <dbReference type="ARBA" id="ARBA00023136"/>
    </source>
</evidence>
<keyword evidence="8 9" id="KW-0975">Bacterial flagellum</keyword>
<dbReference type="GO" id="GO:0003774">
    <property type="term" value="F:cytoskeletal motor activity"/>
    <property type="evidence" value="ECO:0007669"/>
    <property type="project" value="InterPro"/>
</dbReference>
<name>A0A383TDY4_9LACT</name>
<feature type="transmembrane region" description="Helical" evidence="10">
    <location>
        <begin position="423"/>
        <end position="444"/>
    </location>
</feature>
<dbReference type="PRINTS" id="PR01009">
    <property type="entry name" value="FLGMRINGFLIF"/>
</dbReference>
<dbReference type="Gene3D" id="3.30.300.30">
    <property type="match status" value="1"/>
</dbReference>
<evidence type="ECO:0000256" key="10">
    <source>
        <dbReference type="SAM" id="Phobius"/>
    </source>
</evidence>
<sequence length="521" mass="56571">MNQLKSTMGAIREGWLGLSTPKKAGLITALLSIFLLVSGLSYYSQRVEYTTLFSGLEEADAGIIVNDLEAKAISYKLEDNGRTILIDDTQLDKYRIQLAVDGMMPETSTGFEIFDETSMMATDEDRNIMYQRAVTGELERAITSLQSVESAKVILSIPEGSVFGTEQPEASASVVIATKGNQQLSSATIQGVVSLVSGAVENLPANNIKIVDKSGNVLGNAALAGADEYSPELVSRYSAIVSSYEQQLQQKLMAALAPIYGMDNLSIALTAEMDFDSLEQEIVDYGDAAIRSQNVAATGGTVDVNEAAGETANDNTINSVISEEDGGQSSYEQTINNELDSTTTVRVSAPGTIKRVTATVIYNGTLSNEQKIQLDNITKATIGFDAGRNDRVEIEGIPFIATEEAADTIAESEAGIAFYLKEYGLYIAAGIGGLFILSLIAFFFRNSKEKKYRAFDEEMANATRIVEAKNVPQPPSVSIPETDQFDFTQNPKFQRDAKMKVYAKENPEMVADMIKIWMKDK</sequence>